<dbReference type="EMBL" id="BAABJO010000020">
    <property type="protein sequence ID" value="GAA5129509.1"/>
    <property type="molecule type" value="Genomic_DNA"/>
</dbReference>
<organism evidence="1 2">
    <name type="scientific">Pseudonocardia adelaidensis</name>
    <dbReference type="NCBI Taxonomy" id="648754"/>
    <lineage>
        <taxon>Bacteria</taxon>
        <taxon>Bacillati</taxon>
        <taxon>Actinomycetota</taxon>
        <taxon>Actinomycetes</taxon>
        <taxon>Pseudonocardiales</taxon>
        <taxon>Pseudonocardiaceae</taxon>
        <taxon>Pseudonocardia</taxon>
    </lineage>
</organism>
<comment type="caution">
    <text evidence="1">The sequence shown here is derived from an EMBL/GenBank/DDBJ whole genome shotgun (WGS) entry which is preliminary data.</text>
</comment>
<sequence>MPGYRAGMAEFEAERGIHAAAEQVFAVVSDLDRLPEWLPSPVDVRPTGGGEVHADVPERGVDAEGTVRVRPEQLRVEWAHAPEYAGWLQVEHAEGDRSSVLLHLSFLGDQPETRGGTPAADVREWLDDALTRLERVVTTSA</sequence>
<dbReference type="Gene3D" id="3.30.530.20">
    <property type="match status" value="1"/>
</dbReference>
<proteinExistence type="predicted"/>
<dbReference type="InterPro" id="IPR019587">
    <property type="entry name" value="Polyketide_cyclase/dehydratase"/>
</dbReference>
<evidence type="ECO:0000313" key="1">
    <source>
        <dbReference type="EMBL" id="GAA5129509.1"/>
    </source>
</evidence>
<accession>A0ABP9NQD3</accession>
<name>A0ABP9NQD3_9PSEU</name>
<dbReference type="SUPFAM" id="SSF55961">
    <property type="entry name" value="Bet v1-like"/>
    <property type="match status" value="1"/>
</dbReference>
<dbReference type="Proteomes" id="UP001500804">
    <property type="component" value="Unassembled WGS sequence"/>
</dbReference>
<reference evidence="2" key="1">
    <citation type="journal article" date="2019" name="Int. J. Syst. Evol. Microbiol.">
        <title>The Global Catalogue of Microorganisms (GCM) 10K type strain sequencing project: providing services to taxonomists for standard genome sequencing and annotation.</title>
        <authorList>
            <consortium name="The Broad Institute Genomics Platform"/>
            <consortium name="The Broad Institute Genome Sequencing Center for Infectious Disease"/>
            <person name="Wu L."/>
            <person name="Ma J."/>
        </authorList>
    </citation>
    <scope>NUCLEOTIDE SEQUENCE [LARGE SCALE GENOMIC DNA]</scope>
    <source>
        <strain evidence="2">JCM 18302</strain>
    </source>
</reference>
<gene>
    <name evidence="1" type="ORF">GCM10023320_50080</name>
</gene>
<evidence type="ECO:0000313" key="2">
    <source>
        <dbReference type="Proteomes" id="UP001500804"/>
    </source>
</evidence>
<keyword evidence="2" id="KW-1185">Reference proteome</keyword>
<dbReference type="Pfam" id="PF10604">
    <property type="entry name" value="Polyketide_cyc2"/>
    <property type="match status" value="1"/>
</dbReference>
<protein>
    <submittedName>
        <fullName evidence="1">SRPBCC family protein</fullName>
    </submittedName>
</protein>
<dbReference type="InterPro" id="IPR023393">
    <property type="entry name" value="START-like_dom_sf"/>
</dbReference>